<dbReference type="HOGENOM" id="CLU_060471_4_1_2"/>
<evidence type="ECO:0000313" key="7">
    <source>
        <dbReference type="Proteomes" id="UP000067434"/>
    </source>
</evidence>
<evidence type="ECO:0000256" key="2">
    <source>
        <dbReference type="ARBA" id="ARBA00022763"/>
    </source>
</evidence>
<dbReference type="HAMAP" id="MF_00527">
    <property type="entry name" value="3MGH"/>
    <property type="match status" value="1"/>
</dbReference>
<proteinExistence type="inferred from homology"/>
<dbReference type="STRING" id="1550241.MA03_02330"/>
<name>A0A0F7FGW5_9CREN</name>
<evidence type="ECO:0000256" key="5">
    <source>
        <dbReference type="HAMAP-Rule" id="MF_00527"/>
    </source>
</evidence>
<dbReference type="EMBL" id="CP009961">
    <property type="protein sequence ID" value="AKG38342.1"/>
    <property type="molecule type" value="Genomic_DNA"/>
</dbReference>
<gene>
    <name evidence="6" type="ORF">MA03_02330</name>
</gene>
<reference evidence="6 7" key="1">
    <citation type="journal article" date="2015" name="Stand. Genomic Sci.">
        <title>Complete genome sequence of and proposal of Thermofilum uzonense sp. nov. a novel hyperthermophilic crenarchaeon and emended description of the genus Thermofilum.</title>
        <authorList>
            <person name="Toshchakov S.V."/>
            <person name="Korzhenkov A.A."/>
            <person name="Samarov N.I."/>
            <person name="Mazunin I.O."/>
            <person name="Mozhey O.I."/>
            <person name="Shmyr I.S."/>
            <person name="Derbikova K.S."/>
            <person name="Taranov E.A."/>
            <person name="Dominova I.N."/>
            <person name="Bonch-Osmolovskaya E.A."/>
            <person name="Patrushev M.V."/>
            <person name="Podosokorskaya O.A."/>
            <person name="Kublanov I.V."/>
        </authorList>
    </citation>
    <scope>NUCLEOTIDE SEQUENCE [LARGE SCALE GENOMIC DNA]</scope>
    <source>
        <strain evidence="6 7">1807-2</strain>
    </source>
</reference>
<keyword evidence="3 5" id="KW-0378">Hydrolase</keyword>
<dbReference type="GO" id="GO:0003905">
    <property type="term" value="F:alkylbase DNA N-glycosylase activity"/>
    <property type="evidence" value="ECO:0007669"/>
    <property type="project" value="InterPro"/>
</dbReference>
<keyword evidence="2 5" id="KW-0227">DNA damage</keyword>
<evidence type="ECO:0000313" key="6">
    <source>
        <dbReference type="EMBL" id="AKG38342.1"/>
    </source>
</evidence>
<accession>A0A0F7FGW5</accession>
<dbReference type="PANTHER" id="PTHR10429">
    <property type="entry name" value="DNA-3-METHYLADENINE GLYCOSYLASE"/>
    <property type="match status" value="1"/>
</dbReference>
<evidence type="ECO:0000256" key="3">
    <source>
        <dbReference type="ARBA" id="ARBA00022801"/>
    </source>
</evidence>
<dbReference type="InterPro" id="IPR011034">
    <property type="entry name" value="Formyl_transferase-like_C_sf"/>
</dbReference>
<dbReference type="PATRIC" id="fig|1550241.5.peg.478"/>
<dbReference type="RefSeq" id="WP_236944914.1">
    <property type="nucleotide sequence ID" value="NZ_CP009961.1"/>
</dbReference>
<evidence type="ECO:0000256" key="4">
    <source>
        <dbReference type="ARBA" id="ARBA00023204"/>
    </source>
</evidence>
<dbReference type="InterPro" id="IPR003180">
    <property type="entry name" value="MPG"/>
</dbReference>
<dbReference type="Gene3D" id="3.10.300.10">
    <property type="entry name" value="Methylpurine-DNA glycosylase (MPG)"/>
    <property type="match status" value="1"/>
</dbReference>
<evidence type="ECO:0000256" key="1">
    <source>
        <dbReference type="ARBA" id="ARBA00009232"/>
    </source>
</evidence>
<protein>
    <recommendedName>
        <fullName evidence="5">Putative 3-methyladenine DNA glycosylase</fullName>
        <ecNumber evidence="5">3.2.2.-</ecNumber>
    </recommendedName>
</protein>
<dbReference type="GeneID" id="25401031"/>
<dbReference type="AlphaFoldDB" id="A0A0F7FGW5"/>
<dbReference type="EC" id="3.2.2.-" evidence="5"/>
<keyword evidence="7" id="KW-1185">Reference proteome</keyword>
<dbReference type="PANTHER" id="PTHR10429:SF0">
    <property type="entry name" value="DNA-3-METHYLADENINE GLYCOSYLASE"/>
    <property type="match status" value="1"/>
</dbReference>
<dbReference type="GO" id="GO:0006284">
    <property type="term" value="P:base-excision repair"/>
    <property type="evidence" value="ECO:0007669"/>
    <property type="project" value="InterPro"/>
</dbReference>
<dbReference type="SUPFAM" id="SSF50486">
    <property type="entry name" value="FMT C-terminal domain-like"/>
    <property type="match status" value="1"/>
</dbReference>
<dbReference type="Proteomes" id="UP000067434">
    <property type="component" value="Chromosome"/>
</dbReference>
<dbReference type="InterPro" id="IPR036995">
    <property type="entry name" value="MPG_sf"/>
</dbReference>
<keyword evidence="4 5" id="KW-0234">DNA repair</keyword>
<comment type="similarity">
    <text evidence="1 5">Belongs to the DNA glycosylase MPG family.</text>
</comment>
<dbReference type="KEGG" id="thf:MA03_02330"/>
<organism evidence="6 7">
    <name type="scientific">Infirmifilum uzonense</name>
    <dbReference type="NCBI Taxonomy" id="1550241"/>
    <lineage>
        <taxon>Archaea</taxon>
        <taxon>Thermoproteota</taxon>
        <taxon>Thermoprotei</taxon>
        <taxon>Thermofilales</taxon>
        <taxon>Thermofilaceae</taxon>
        <taxon>Infirmifilum</taxon>
    </lineage>
</organism>
<dbReference type="GO" id="GO:0003677">
    <property type="term" value="F:DNA binding"/>
    <property type="evidence" value="ECO:0007669"/>
    <property type="project" value="InterPro"/>
</dbReference>
<dbReference type="Pfam" id="PF02245">
    <property type="entry name" value="Pur_DNA_glyco"/>
    <property type="match status" value="1"/>
</dbReference>
<sequence length="190" mass="21109">MQRSGKIILQDFFARKPDTVARQLLGKLLVNIKLDMAGVILETEPYFGPEDPASRARKGGDLARTMASQPCTALVYGVHRQWLLNIVAHEPNSLGAVLIRGILPVNVASGTAAGKAIWGPGRVTRYLGINKDLHKKFLCSEDSEVRPVYFLDIDEPCVSRSSRIGVREDLPEPLNFKINCIDEINRMLKK</sequence>